<dbReference type="EMBL" id="LR796734">
    <property type="protein sequence ID" value="CAB4162775.1"/>
    <property type="molecule type" value="Genomic_DNA"/>
</dbReference>
<organism evidence="2">
    <name type="scientific">uncultured Caudovirales phage</name>
    <dbReference type="NCBI Taxonomy" id="2100421"/>
    <lineage>
        <taxon>Viruses</taxon>
        <taxon>Duplodnaviria</taxon>
        <taxon>Heunggongvirae</taxon>
        <taxon>Uroviricota</taxon>
        <taxon>Caudoviricetes</taxon>
        <taxon>Peduoviridae</taxon>
        <taxon>Maltschvirus</taxon>
        <taxon>Maltschvirus maltsch</taxon>
    </lineage>
</organism>
<sequence>MAKIYFAEVRDIMDPLESGRVKIRKYIHENDENNIKDDHLPWAITLMPTTSASTTGVGVSPVGLIVGSRVIITYSEDDVAEQYPIVLGSFYRSSKPKG</sequence>
<dbReference type="SUPFAM" id="SSF69255">
    <property type="entry name" value="gp5 N-terminal domain-like"/>
    <property type="match status" value="1"/>
</dbReference>
<reference evidence="2" key="1">
    <citation type="submission" date="2020-04" db="EMBL/GenBank/DDBJ databases">
        <authorList>
            <person name="Chiriac C."/>
            <person name="Salcher M."/>
            <person name="Ghai R."/>
            <person name="Kavagutti S V."/>
        </authorList>
    </citation>
    <scope>NUCLEOTIDE SEQUENCE</scope>
</reference>
<accession>A0A6J5P0S2</accession>
<evidence type="ECO:0000259" key="1">
    <source>
        <dbReference type="Pfam" id="PF06714"/>
    </source>
</evidence>
<protein>
    <submittedName>
        <fullName evidence="2">Protein Gp5, N-terminal OB-fold domain containing protein</fullName>
    </submittedName>
</protein>
<dbReference type="InterPro" id="IPR009590">
    <property type="entry name" value="Gp5_OB_N"/>
</dbReference>
<gene>
    <name evidence="2" type="ORF">UFOVP787_112</name>
</gene>
<evidence type="ECO:0000313" key="2">
    <source>
        <dbReference type="EMBL" id="CAB4162775.1"/>
    </source>
</evidence>
<dbReference type="Pfam" id="PF06714">
    <property type="entry name" value="Gp5_OB"/>
    <property type="match status" value="1"/>
</dbReference>
<proteinExistence type="predicted"/>
<feature type="domain" description="Protein Gp5 N-terminal OB-fold" evidence="1">
    <location>
        <begin position="29"/>
        <end position="90"/>
    </location>
</feature>
<dbReference type="Gene3D" id="2.40.50.260">
    <property type="entry name" value="Nucleic acid-binding protein domain"/>
    <property type="match status" value="1"/>
</dbReference>
<name>A0A6J5P0S2_9CAUD</name>